<name>A0ACB7TBA1_HYAAI</name>
<dbReference type="EMBL" id="CM023490">
    <property type="protein sequence ID" value="KAH6943526.1"/>
    <property type="molecule type" value="Genomic_DNA"/>
</dbReference>
<accession>A0ACB7TBA1</accession>
<organism evidence="1 2">
    <name type="scientific">Hyalomma asiaticum</name>
    <name type="common">Tick</name>
    <dbReference type="NCBI Taxonomy" id="266040"/>
    <lineage>
        <taxon>Eukaryota</taxon>
        <taxon>Metazoa</taxon>
        <taxon>Ecdysozoa</taxon>
        <taxon>Arthropoda</taxon>
        <taxon>Chelicerata</taxon>
        <taxon>Arachnida</taxon>
        <taxon>Acari</taxon>
        <taxon>Parasitiformes</taxon>
        <taxon>Ixodida</taxon>
        <taxon>Ixodoidea</taxon>
        <taxon>Ixodidae</taxon>
        <taxon>Hyalomminae</taxon>
        <taxon>Hyalomma</taxon>
    </lineage>
</organism>
<evidence type="ECO:0000313" key="2">
    <source>
        <dbReference type="Proteomes" id="UP000821845"/>
    </source>
</evidence>
<dbReference type="Proteomes" id="UP000821845">
    <property type="component" value="Chromosome 10"/>
</dbReference>
<evidence type="ECO:0000313" key="1">
    <source>
        <dbReference type="EMBL" id="KAH6943526.1"/>
    </source>
</evidence>
<sequence>MASSGCSSSTSLTEESPPRTVSPPVSQSYQAWSNQKLSVQAKKGVHNVCAQARKDDPQLPVRAACRKDSELTGVSERSVFRIKLDVNSGTLKSSKRKRLRLPAMDDQPYITLTIPRSTPDSPRISMGRRERHDTGGGLSATPDHRASRTEANVAASSFCAPAVRTAAKRSGDYHTEMDAPHFEKWSGEQLLPIIKPSNVTVMDNAHYHSVRLDNPPSPHTRHNGGGP</sequence>
<comment type="caution">
    <text evidence="1">The sequence shown here is derived from an EMBL/GenBank/DDBJ whole genome shotgun (WGS) entry which is preliminary data.</text>
</comment>
<reference evidence="1" key="1">
    <citation type="submission" date="2020-05" db="EMBL/GenBank/DDBJ databases">
        <title>Large-scale comparative analyses of tick genomes elucidate their genetic diversity and vector capacities.</title>
        <authorList>
            <person name="Jia N."/>
            <person name="Wang J."/>
            <person name="Shi W."/>
            <person name="Du L."/>
            <person name="Sun Y."/>
            <person name="Zhan W."/>
            <person name="Jiang J."/>
            <person name="Wang Q."/>
            <person name="Zhang B."/>
            <person name="Ji P."/>
            <person name="Sakyi L.B."/>
            <person name="Cui X."/>
            <person name="Yuan T."/>
            <person name="Jiang B."/>
            <person name="Yang W."/>
            <person name="Lam T.T.-Y."/>
            <person name="Chang Q."/>
            <person name="Ding S."/>
            <person name="Wang X."/>
            <person name="Zhu J."/>
            <person name="Ruan X."/>
            <person name="Zhao L."/>
            <person name="Wei J."/>
            <person name="Que T."/>
            <person name="Du C."/>
            <person name="Cheng J."/>
            <person name="Dai P."/>
            <person name="Han X."/>
            <person name="Huang E."/>
            <person name="Gao Y."/>
            <person name="Liu J."/>
            <person name="Shao H."/>
            <person name="Ye R."/>
            <person name="Li L."/>
            <person name="Wei W."/>
            <person name="Wang X."/>
            <person name="Wang C."/>
            <person name="Yang T."/>
            <person name="Huo Q."/>
            <person name="Li W."/>
            <person name="Guo W."/>
            <person name="Chen H."/>
            <person name="Zhou L."/>
            <person name="Ni X."/>
            <person name="Tian J."/>
            <person name="Zhou Y."/>
            <person name="Sheng Y."/>
            <person name="Liu T."/>
            <person name="Pan Y."/>
            <person name="Xia L."/>
            <person name="Li J."/>
            <person name="Zhao F."/>
            <person name="Cao W."/>
        </authorList>
    </citation>
    <scope>NUCLEOTIDE SEQUENCE</scope>
    <source>
        <strain evidence="1">Hyas-2018</strain>
    </source>
</reference>
<gene>
    <name evidence="1" type="ORF">HPB50_023164</name>
</gene>
<keyword evidence="2" id="KW-1185">Reference proteome</keyword>
<proteinExistence type="predicted"/>
<protein>
    <submittedName>
        <fullName evidence="1">Uncharacterized protein</fullName>
    </submittedName>
</protein>